<name>A0A822YRG0_NELNU</name>
<proteinExistence type="predicted"/>
<accession>A0A822YRG0</accession>
<sequence length="95" mass="10291">MASCSVESRDFETPQSGLAGLNKRTLHSNSPSPLPHLQRFSSPVDGSNVPFFIGTATPGAASVENHQFPAGFDARLQLYYGDWCRHSDLKGKGKN</sequence>
<organism evidence="2 3">
    <name type="scientific">Nelumbo nucifera</name>
    <name type="common">Sacred lotus</name>
    <dbReference type="NCBI Taxonomy" id="4432"/>
    <lineage>
        <taxon>Eukaryota</taxon>
        <taxon>Viridiplantae</taxon>
        <taxon>Streptophyta</taxon>
        <taxon>Embryophyta</taxon>
        <taxon>Tracheophyta</taxon>
        <taxon>Spermatophyta</taxon>
        <taxon>Magnoliopsida</taxon>
        <taxon>Proteales</taxon>
        <taxon>Nelumbonaceae</taxon>
        <taxon>Nelumbo</taxon>
    </lineage>
</organism>
<feature type="region of interest" description="Disordered" evidence="1">
    <location>
        <begin position="1"/>
        <end position="36"/>
    </location>
</feature>
<evidence type="ECO:0000313" key="3">
    <source>
        <dbReference type="Proteomes" id="UP000607653"/>
    </source>
</evidence>
<evidence type="ECO:0000256" key="1">
    <source>
        <dbReference type="SAM" id="MobiDB-lite"/>
    </source>
</evidence>
<protein>
    <submittedName>
        <fullName evidence="2">Uncharacterized protein</fullName>
    </submittedName>
</protein>
<dbReference type="EMBL" id="DUZY01000004">
    <property type="protein sequence ID" value="DAD36784.1"/>
    <property type="molecule type" value="Genomic_DNA"/>
</dbReference>
<reference evidence="2 3" key="1">
    <citation type="journal article" date="2020" name="Mol. Biol. Evol.">
        <title>Distinct Expression and Methylation Patterns for Genes with Different Fates following a Single Whole-Genome Duplication in Flowering Plants.</title>
        <authorList>
            <person name="Shi T."/>
            <person name="Rahmani R.S."/>
            <person name="Gugger P.F."/>
            <person name="Wang M."/>
            <person name="Li H."/>
            <person name="Zhang Y."/>
            <person name="Li Z."/>
            <person name="Wang Q."/>
            <person name="Van de Peer Y."/>
            <person name="Marchal K."/>
            <person name="Chen J."/>
        </authorList>
    </citation>
    <scope>NUCLEOTIDE SEQUENCE [LARGE SCALE GENOMIC DNA]</scope>
    <source>
        <tissue evidence="2">Leaf</tissue>
    </source>
</reference>
<comment type="caution">
    <text evidence="2">The sequence shown here is derived from an EMBL/GenBank/DDBJ whole genome shotgun (WGS) entry which is preliminary data.</text>
</comment>
<dbReference type="Proteomes" id="UP000607653">
    <property type="component" value="Unassembled WGS sequence"/>
</dbReference>
<evidence type="ECO:0000313" key="2">
    <source>
        <dbReference type="EMBL" id="DAD36784.1"/>
    </source>
</evidence>
<gene>
    <name evidence="2" type="ORF">HUJ06_007425</name>
</gene>
<dbReference type="AlphaFoldDB" id="A0A822YRG0"/>
<keyword evidence="3" id="KW-1185">Reference proteome</keyword>